<dbReference type="Gene3D" id="1.20.1420.30">
    <property type="entry name" value="NCX, central ion-binding region"/>
    <property type="match status" value="1"/>
</dbReference>
<dbReference type="GO" id="GO:0016020">
    <property type="term" value="C:membrane"/>
    <property type="evidence" value="ECO:0007669"/>
    <property type="project" value="InterPro"/>
</dbReference>
<evidence type="ECO:0000256" key="2">
    <source>
        <dbReference type="ARBA" id="ARBA00022448"/>
    </source>
</evidence>
<evidence type="ECO:0000256" key="5">
    <source>
        <dbReference type="ARBA" id="ARBA00022837"/>
    </source>
</evidence>
<dbReference type="PANTHER" id="PTHR31503:SF22">
    <property type="entry name" value="VACUOLAR CALCIUM ION TRANSPORTER"/>
    <property type="match status" value="1"/>
</dbReference>
<dbReference type="AlphaFoldDB" id="A0A2A2HUR8"/>
<dbReference type="RefSeq" id="WP_095643948.1">
    <property type="nucleotide sequence ID" value="NZ_LMVP01000112.1"/>
</dbReference>
<sequence>MEKTKILEKVFKVFLIFVPLSLFAEYTHSSPIAIFVLASLAIIPLAKFIGESTEEISAYTGPALGGLLNATFGNATELIISFFSLQAGLTEMVKASITGSIIGNLLLILGMAFFFGGLGKDEQKFNTTAAKTSASTLFLATAAIVMPAVFVLTSENPSAETIETLSIAVSVIMAVSYLASLLFSLHTHKHLYTVDTSECVARWSVKKSVSILLASTVTVAVMSEILVGSIEPLAESFGWTELFIGMIFIAIIGNAAEHVSAITIAIKDRMDLSLQIAIGSTTQIAMFVVPVLVFTSYFFKNPMNLIFTTFELAAIVSAVLMVKSIIEDGKSNWFEGLQLLGTYGIMVVVSFLHP</sequence>
<evidence type="ECO:0000256" key="6">
    <source>
        <dbReference type="ARBA" id="ARBA00022989"/>
    </source>
</evidence>
<feature type="domain" description="Sodium/calcium exchanger membrane region" evidence="10">
    <location>
        <begin position="32"/>
        <end position="185"/>
    </location>
</feature>
<dbReference type="InterPro" id="IPR044880">
    <property type="entry name" value="NCX_ion-bd_dom_sf"/>
</dbReference>
<dbReference type="GO" id="GO:0012505">
    <property type="term" value="C:endomembrane system"/>
    <property type="evidence" value="ECO:0007669"/>
    <property type="project" value="UniProtKB-SubCell"/>
</dbReference>
<evidence type="ECO:0000256" key="1">
    <source>
        <dbReference type="ARBA" id="ARBA00004127"/>
    </source>
</evidence>
<dbReference type="InterPro" id="IPR004837">
    <property type="entry name" value="NaCa_Exmemb"/>
</dbReference>
<keyword evidence="8 9" id="KW-0472">Membrane</keyword>
<feature type="transmembrane region" description="Helical" evidence="9">
    <location>
        <begin position="95"/>
        <end position="115"/>
    </location>
</feature>
<keyword evidence="5" id="KW-0106">Calcium</keyword>
<comment type="caution">
    <text evidence="11">The sequence shown here is derived from an EMBL/GenBank/DDBJ whole genome shotgun (WGS) entry which is preliminary data.</text>
</comment>
<keyword evidence="3" id="KW-0109">Calcium transport</keyword>
<dbReference type="GO" id="GO:0006874">
    <property type="term" value="P:intracellular calcium ion homeostasis"/>
    <property type="evidence" value="ECO:0007669"/>
    <property type="project" value="TreeGrafter"/>
</dbReference>
<accession>A0A2A2HUR8</accession>
<evidence type="ECO:0000313" key="12">
    <source>
        <dbReference type="Proteomes" id="UP000218164"/>
    </source>
</evidence>
<dbReference type="NCBIfam" id="TIGR00846">
    <property type="entry name" value="caca2"/>
    <property type="match status" value="1"/>
</dbReference>
<feature type="transmembrane region" description="Helical" evidence="9">
    <location>
        <begin position="9"/>
        <end position="26"/>
    </location>
</feature>
<dbReference type="InterPro" id="IPR004798">
    <property type="entry name" value="CAX-like"/>
</dbReference>
<organism evidence="11 12">
    <name type="scientific">Methanosarcina spelaei</name>
    <dbReference type="NCBI Taxonomy" id="1036679"/>
    <lineage>
        <taxon>Archaea</taxon>
        <taxon>Methanobacteriati</taxon>
        <taxon>Methanobacteriota</taxon>
        <taxon>Stenosarchaea group</taxon>
        <taxon>Methanomicrobia</taxon>
        <taxon>Methanosarcinales</taxon>
        <taxon>Methanosarcinaceae</taxon>
        <taxon>Methanosarcina</taxon>
    </lineage>
</organism>
<feature type="domain" description="Sodium/calcium exchanger membrane region" evidence="10">
    <location>
        <begin position="208"/>
        <end position="351"/>
    </location>
</feature>
<keyword evidence="12" id="KW-1185">Reference proteome</keyword>
<dbReference type="Pfam" id="PF01699">
    <property type="entry name" value="Na_Ca_ex"/>
    <property type="match status" value="2"/>
</dbReference>
<evidence type="ECO:0000256" key="3">
    <source>
        <dbReference type="ARBA" id="ARBA00022568"/>
    </source>
</evidence>
<evidence type="ECO:0000256" key="9">
    <source>
        <dbReference type="SAM" id="Phobius"/>
    </source>
</evidence>
<evidence type="ECO:0000256" key="7">
    <source>
        <dbReference type="ARBA" id="ARBA00023065"/>
    </source>
</evidence>
<proteinExistence type="predicted"/>
<protein>
    <submittedName>
        <fullName evidence="11">Cation transporter</fullName>
    </submittedName>
</protein>
<feature type="transmembrane region" description="Helical" evidence="9">
    <location>
        <begin position="136"/>
        <end position="153"/>
    </location>
</feature>
<dbReference type="NCBIfam" id="TIGR00378">
    <property type="entry name" value="cax"/>
    <property type="match status" value="1"/>
</dbReference>
<keyword evidence="6 9" id="KW-1133">Transmembrane helix</keyword>
<comment type="subcellular location">
    <subcellularLocation>
        <location evidence="1">Endomembrane system</location>
        <topology evidence="1">Multi-pass membrane protein</topology>
    </subcellularLocation>
</comment>
<feature type="transmembrane region" description="Helical" evidence="9">
    <location>
        <begin position="242"/>
        <end position="264"/>
    </location>
</feature>
<evidence type="ECO:0000256" key="4">
    <source>
        <dbReference type="ARBA" id="ARBA00022692"/>
    </source>
</evidence>
<dbReference type="InterPro" id="IPR004713">
    <property type="entry name" value="CaH_exchang"/>
</dbReference>
<keyword evidence="2" id="KW-0813">Transport</keyword>
<keyword evidence="7" id="KW-0406">Ion transport</keyword>
<keyword evidence="4 9" id="KW-0812">Transmembrane</keyword>
<feature type="transmembrane region" description="Helical" evidence="9">
    <location>
        <begin position="305"/>
        <end position="326"/>
    </location>
</feature>
<evidence type="ECO:0000259" key="10">
    <source>
        <dbReference type="Pfam" id="PF01699"/>
    </source>
</evidence>
<name>A0A2A2HUR8_9EURY</name>
<reference evidence="11 12" key="1">
    <citation type="journal article" date="2017" name="BMC Genomics">
        <title>Genomic analysis of methanogenic archaea reveals a shift towards energy conservation.</title>
        <authorList>
            <person name="Gilmore S.P."/>
            <person name="Henske J.K."/>
            <person name="Sexton J.A."/>
            <person name="Solomon K.V."/>
            <person name="Seppala S."/>
            <person name="Yoo J.I."/>
            <person name="Huyett L.M."/>
            <person name="Pressman A."/>
            <person name="Cogan J.Z."/>
            <person name="Kivenson V."/>
            <person name="Peng X."/>
            <person name="Tan Y."/>
            <person name="Valentine D.L."/>
            <person name="O'Malley M.A."/>
        </authorList>
    </citation>
    <scope>NUCLEOTIDE SEQUENCE [LARGE SCALE GENOMIC DNA]</scope>
    <source>
        <strain evidence="11 12">MC-15</strain>
    </source>
</reference>
<evidence type="ECO:0000256" key="8">
    <source>
        <dbReference type="ARBA" id="ARBA00023136"/>
    </source>
</evidence>
<dbReference type="EMBL" id="LMVP01000112">
    <property type="protein sequence ID" value="PAV13229.1"/>
    <property type="molecule type" value="Genomic_DNA"/>
</dbReference>
<gene>
    <name evidence="11" type="ORF">ASJ81_00860</name>
</gene>
<dbReference type="Proteomes" id="UP000218164">
    <property type="component" value="Unassembled WGS sequence"/>
</dbReference>
<dbReference type="GO" id="GO:0015369">
    <property type="term" value="F:calcium:proton antiporter activity"/>
    <property type="evidence" value="ECO:0007669"/>
    <property type="project" value="InterPro"/>
</dbReference>
<feature type="transmembrane region" description="Helical" evidence="9">
    <location>
        <begin position="333"/>
        <end position="352"/>
    </location>
</feature>
<dbReference type="OrthoDB" id="11658at2157"/>
<dbReference type="PANTHER" id="PTHR31503">
    <property type="entry name" value="VACUOLAR CALCIUM ION TRANSPORTER"/>
    <property type="match status" value="1"/>
</dbReference>
<feature type="transmembrane region" description="Helical" evidence="9">
    <location>
        <begin position="276"/>
        <end position="299"/>
    </location>
</feature>
<feature type="transmembrane region" description="Helical" evidence="9">
    <location>
        <begin position="165"/>
        <end position="185"/>
    </location>
</feature>
<evidence type="ECO:0000313" key="11">
    <source>
        <dbReference type="EMBL" id="PAV13229.1"/>
    </source>
</evidence>
<feature type="transmembrane region" description="Helical" evidence="9">
    <location>
        <begin position="211"/>
        <end position="230"/>
    </location>
</feature>